<dbReference type="InterPro" id="IPR003746">
    <property type="entry name" value="DUF167"/>
</dbReference>
<evidence type="ECO:0000256" key="1">
    <source>
        <dbReference type="ARBA" id="ARBA00010364"/>
    </source>
</evidence>
<dbReference type="InterPro" id="IPR036591">
    <property type="entry name" value="YggU-like_sf"/>
</dbReference>
<evidence type="ECO:0000256" key="2">
    <source>
        <dbReference type="HAMAP-Rule" id="MF_00634"/>
    </source>
</evidence>
<evidence type="ECO:0000313" key="4">
    <source>
        <dbReference type="EMBL" id="MBB3899975.1"/>
    </source>
</evidence>
<comment type="similarity">
    <text evidence="1 2">Belongs to the UPF0235 family.</text>
</comment>
<sequence>MLVQVRVQPRARRASLGGLRHGPDGPRLMISVTTPPEDGRATAAACAALATALGLPPSRVTLAQGPTSREKTLRVTAPPEALRPRLETLA</sequence>
<evidence type="ECO:0000313" key="5">
    <source>
        <dbReference type="Proteomes" id="UP000553193"/>
    </source>
</evidence>
<gene>
    <name evidence="4" type="ORF">GGQ83_003442</name>
</gene>
<accession>A0A840AIU3</accession>
<name>A0A840AIU3_9PROT</name>
<keyword evidence="5" id="KW-1185">Reference proteome</keyword>
<evidence type="ECO:0000256" key="3">
    <source>
        <dbReference type="SAM" id="MobiDB-lite"/>
    </source>
</evidence>
<dbReference type="AlphaFoldDB" id="A0A840AIU3"/>
<dbReference type="SUPFAM" id="SSF69786">
    <property type="entry name" value="YggU-like"/>
    <property type="match status" value="1"/>
</dbReference>
<dbReference type="HAMAP" id="MF_00634">
    <property type="entry name" value="UPF0235"/>
    <property type="match status" value="1"/>
</dbReference>
<dbReference type="Proteomes" id="UP000553193">
    <property type="component" value="Unassembled WGS sequence"/>
</dbReference>
<comment type="caution">
    <text evidence="4">The sequence shown here is derived from an EMBL/GenBank/DDBJ whole genome shotgun (WGS) entry which is preliminary data.</text>
</comment>
<organism evidence="4 5">
    <name type="scientific">Roseococcus suduntuyensis</name>
    <dbReference type="NCBI Taxonomy" id="455361"/>
    <lineage>
        <taxon>Bacteria</taxon>
        <taxon>Pseudomonadati</taxon>
        <taxon>Pseudomonadota</taxon>
        <taxon>Alphaproteobacteria</taxon>
        <taxon>Acetobacterales</taxon>
        <taxon>Roseomonadaceae</taxon>
        <taxon>Roseococcus</taxon>
    </lineage>
</organism>
<dbReference type="NCBIfam" id="TIGR00251">
    <property type="entry name" value="DUF167 family protein"/>
    <property type="match status" value="1"/>
</dbReference>
<dbReference type="Pfam" id="PF02594">
    <property type="entry name" value="DUF167"/>
    <property type="match status" value="1"/>
</dbReference>
<dbReference type="RefSeq" id="WP_311728548.1">
    <property type="nucleotide sequence ID" value="NZ_JACIDJ010000007.1"/>
</dbReference>
<dbReference type="Gene3D" id="3.30.1200.10">
    <property type="entry name" value="YggU-like"/>
    <property type="match status" value="1"/>
</dbReference>
<reference evidence="4 5" key="1">
    <citation type="submission" date="2020-08" db="EMBL/GenBank/DDBJ databases">
        <title>Genomic Encyclopedia of Type Strains, Phase IV (KMG-IV): sequencing the most valuable type-strain genomes for metagenomic binning, comparative biology and taxonomic classification.</title>
        <authorList>
            <person name="Goeker M."/>
        </authorList>
    </citation>
    <scope>NUCLEOTIDE SEQUENCE [LARGE SCALE GENOMIC DNA]</scope>
    <source>
        <strain evidence="4 5">DSM 19979</strain>
    </source>
</reference>
<dbReference type="SMART" id="SM01152">
    <property type="entry name" value="DUF167"/>
    <property type="match status" value="1"/>
</dbReference>
<proteinExistence type="inferred from homology"/>
<feature type="region of interest" description="Disordered" evidence="3">
    <location>
        <begin position="60"/>
        <end position="90"/>
    </location>
</feature>
<protein>
    <recommendedName>
        <fullName evidence="2">UPF0235 protein GGQ83_003442</fullName>
    </recommendedName>
</protein>
<dbReference type="EMBL" id="JACIDJ010000007">
    <property type="protein sequence ID" value="MBB3899975.1"/>
    <property type="molecule type" value="Genomic_DNA"/>
</dbReference>